<organism evidence="1 2">
    <name type="scientific">Synoicihabitans lomoniglobus</name>
    <dbReference type="NCBI Taxonomy" id="2909285"/>
    <lineage>
        <taxon>Bacteria</taxon>
        <taxon>Pseudomonadati</taxon>
        <taxon>Verrucomicrobiota</taxon>
        <taxon>Opitutia</taxon>
        <taxon>Opitutales</taxon>
        <taxon>Opitutaceae</taxon>
        <taxon>Synoicihabitans</taxon>
    </lineage>
</organism>
<dbReference type="EMBL" id="CP119075">
    <property type="protein sequence ID" value="WED64333.1"/>
    <property type="molecule type" value="Genomic_DNA"/>
</dbReference>
<name>A0AAE9ZZK9_9BACT</name>
<dbReference type="AlphaFoldDB" id="A0AAE9ZZK9"/>
<dbReference type="InterPro" id="IPR038573">
    <property type="entry name" value="BrnT_sf"/>
</dbReference>
<dbReference type="Pfam" id="PF04365">
    <property type="entry name" value="BrnT_toxin"/>
    <property type="match status" value="1"/>
</dbReference>
<proteinExistence type="predicted"/>
<dbReference type="InterPro" id="IPR007460">
    <property type="entry name" value="BrnT_toxin"/>
</dbReference>
<dbReference type="Gene3D" id="3.10.450.530">
    <property type="entry name" value="Ribonuclease toxin, BrnT, of type II toxin-antitoxin system"/>
    <property type="match status" value="1"/>
</dbReference>
<accession>A0AAE9ZZK9</accession>
<protein>
    <submittedName>
        <fullName evidence="1">BrnT family toxin</fullName>
    </submittedName>
</protein>
<evidence type="ECO:0000313" key="2">
    <source>
        <dbReference type="Proteomes" id="UP001218638"/>
    </source>
</evidence>
<dbReference type="RefSeq" id="WP_330931002.1">
    <property type="nucleotide sequence ID" value="NZ_CP119075.1"/>
</dbReference>
<dbReference type="KEGG" id="slom:PXH66_18500"/>
<reference evidence="1" key="1">
    <citation type="submission" date="2023-03" db="EMBL/GenBank/DDBJ databases">
        <title>Lomoglobus Profundus gen. nov., sp. nov., a novel member of the phylum Verrucomicrobia, isolated from deep-marine sediment of South China Sea.</title>
        <authorList>
            <person name="Ahmad T."/>
            <person name="Ishaq S.E."/>
            <person name="Wang F."/>
        </authorList>
    </citation>
    <scope>NUCLEOTIDE SEQUENCE</scope>
    <source>
        <strain evidence="1">LMO-M01</strain>
    </source>
</reference>
<dbReference type="Proteomes" id="UP001218638">
    <property type="component" value="Chromosome"/>
</dbReference>
<evidence type="ECO:0000313" key="1">
    <source>
        <dbReference type="EMBL" id="WED64333.1"/>
    </source>
</evidence>
<keyword evidence="2" id="KW-1185">Reference proteome</keyword>
<gene>
    <name evidence="1" type="ORF">PXH66_18500</name>
</gene>
<sequence>MTFEWDAAKATKNLAKHGISFPEAALVFADPRRLTVIDSRHTTEHRENTTGLVAGLVVVSVTHTDRSGVTRIISARPASRQERKRYHAQD</sequence>